<comment type="caution">
    <text evidence="1">The sequence shown here is derived from an EMBL/GenBank/DDBJ whole genome shotgun (WGS) entry which is preliminary data.</text>
</comment>
<evidence type="ECO:0000313" key="2">
    <source>
        <dbReference type="Proteomes" id="UP001152467"/>
    </source>
</evidence>
<gene>
    <name evidence="1" type="ORF">PSECIP111854_03503</name>
</gene>
<accession>A0A9W4W2I7</accession>
<protein>
    <submittedName>
        <fullName evidence="1">Uncharacterized protein</fullName>
    </submittedName>
</protein>
<keyword evidence="2" id="KW-1185">Reference proteome</keyword>
<evidence type="ECO:0000313" key="1">
    <source>
        <dbReference type="EMBL" id="CAH9064647.1"/>
    </source>
</evidence>
<dbReference type="AlphaFoldDB" id="A0A9W4W2I7"/>
<reference evidence="1" key="1">
    <citation type="submission" date="2022-07" db="EMBL/GenBank/DDBJ databases">
        <authorList>
            <person name="Criscuolo A."/>
        </authorList>
    </citation>
    <scope>NUCLEOTIDE SEQUENCE</scope>
    <source>
        <strain evidence="1">CIP111854</strain>
    </source>
</reference>
<dbReference type="Proteomes" id="UP001152467">
    <property type="component" value="Unassembled WGS sequence"/>
</dbReference>
<name>A0A9W4W2I7_9GAMM</name>
<dbReference type="EMBL" id="CAMAPC010000018">
    <property type="protein sequence ID" value="CAH9064647.1"/>
    <property type="molecule type" value="Genomic_DNA"/>
</dbReference>
<sequence>MKDLIRGAVITGAILSFGAASQPIVVDNNNPFLKSKEQKALNEPTGVSVYSFLEEKDFISNLNKDLTHLYDKNSIVEQSYVEVSSSEIPDYDKLVQDYIRHDKDFKKSKMRNALLKNALSNDPSASSFSPKNFSSISAFAKADLSLFIETKENLILESLGGNFIKGRGWDSLTRIIKNDRFGTIIFDEWDFSDENSGVIIDEDAINVSVSPGIIVVKKGSEGRAETILSWVSNSKSYSIRFNKNAYESGLFDELMAIAESINNYNAFTY</sequence>
<proteinExistence type="predicted"/>
<organism evidence="1 2">
    <name type="scientific">Pseudoalteromonas holothuriae</name>
    <dbReference type="NCBI Taxonomy" id="2963714"/>
    <lineage>
        <taxon>Bacteria</taxon>
        <taxon>Pseudomonadati</taxon>
        <taxon>Pseudomonadota</taxon>
        <taxon>Gammaproteobacteria</taxon>
        <taxon>Alteromonadales</taxon>
        <taxon>Pseudoalteromonadaceae</taxon>
        <taxon>Pseudoalteromonas</taxon>
    </lineage>
</organism>
<dbReference type="RefSeq" id="WP_261626928.1">
    <property type="nucleotide sequence ID" value="NZ_CAMAPC010000018.1"/>
</dbReference>